<dbReference type="AlphaFoldDB" id="A0A4Q7RDQ3"/>
<dbReference type="OrthoDB" id="8589403at2"/>
<proteinExistence type="predicted"/>
<dbReference type="EMBL" id="SGXM01000009">
    <property type="protein sequence ID" value="RZT31264.1"/>
    <property type="molecule type" value="Genomic_DNA"/>
</dbReference>
<comment type="caution">
    <text evidence="1">The sequence shown here is derived from an EMBL/GenBank/DDBJ whole genome shotgun (WGS) entry which is preliminary data.</text>
</comment>
<protein>
    <submittedName>
        <fullName evidence="1">Uncharacterized protein</fullName>
    </submittedName>
</protein>
<gene>
    <name evidence="1" type="ORF">EV147_4445</name>
</gene>
<reference evidence="1 2" key="1">
    <citation type="journal article" date="2015" name="Stand. Genomic Sci.">
        <title>Genomic Encyclopedia of Bacterial and Archaeal Type Strains, Phase III: the genomes of soil and plant-associated and newly described type strains.</title>
        <authorList>
            <person name="Whitman W.B."/>
            <person name="Woyke T."/>
            <person name="Klenk H.P."/>
            <person name="Zhou Y."/>
            <person name="Lilburn T.G."/>
            <person name="Beck B.J."/>
            <person name="De Vos P."/>
            <person name="Vandamme P."/>
            <person name="Eisen J.A."/>
            <person name="Garrity G."/>
            <person name="Hugenholtz P."/>
            <person name="Kyrpides N.C."/>
        </authorList>
    </citation>
    <scope>NUCLEOTIDE SEQUENCE [LARGE SCALE GENOMIC DNA]</scope>
    <source>
        <strain evidence="1 2">ASC-9842</strain>
    </source>
</reference>
<dbReference type="RefSeq" id="WP_130393349.1">
    <property type="nucleotide sequence ID" value="NZ_SGXM01000009.1"/>
</dbReference>
<evidence type="ECO:0000313" key="2">
    <source>
        <dbReference type="Proteomes" id="UP000291078"/>
    </source>
</evidence>
<sequence>MSRSPSNACLWLLHDAIGVRPETRGTAIDAPATYQPAGSGQDALLGAIDNLLPTLRGKSLCVRLGYPWAWHAAVPWQPRLFADDAWRGWTHASCEATGIEHEACRIALGPLQYGQPRLAALADAGLVDALVARAAAHQVRLRSVTSTFAHALHHYRNGLPGADTAVALRERGVMHCALRKDGAVIAIGTFAETTNAGSAVDTGMASLALTAGTGLPDQIALIGAFAASELAVGHGATAIWLGPHLPVAQTGSLP</sequence>
<keyword evidence="2" id="KW-1185">Reference proteome</keyword>
<organism evidence="1 2">
    <name type="scientific">Cupriavidus agavae</name>
    <dbReference type="NCBI Taxonomy" id="1001822"/>
    <lineage>
        <taxon>Bacteria</taxon>
        <taxon>Pseudomonadati</taxon>
        <taxon>Pseudomonadota</taxon>
        <taxon>Betaproteobacteria</taxon>
        <taxon>Burkholderiales</taxon>
        <taxon>Burkholderiaceae</taxon>
        <taxon>Cupriavidus</taxon>
    </lineage>
</organism>
<accession>A0A4Q7RDQ3</accession>
<dbReference type="Proteomes" id="UP000291078">
    <property type="component" value="Unassembled WGS sequence"/>
</dbReference>
<evidence type="ECO:0000313" key="1">
    <source>
        <dbReference type="EMBL" id="RZT31264.1"/>
    </source>
</evidence>
<name>A0A4Q7RDQ3_9BURK</name>